<dbReference type="SMART" id="SM01162">
    <property type="entry name" value="DUF1771"/>
    <property type="match status" value="1"/>
</dbReference>
<keyword evidence="4" id="KW-1185">Reference proteome</keyword>
<dbReference type="PANTHER" id="PTHR47417">
    <property type="entry name" value="SMR DOMAIN-CONTAINING PROTEIN YPL199C"/>
    <property type="match status" value="1"/>
</dbReference>
<feature type="region of interest" description="Disordered" evidence="1">
    <location>
        <begin position="28"/>
        <end position="66"/>
    </location>
</feature>
<feature type="compositionally biased region" description="Polar residues" evidence="1">
    <location>
        <begin position="43"/>
        <end position="57"/>
    </location>
</feature>
<dbReference type="SMART" id="SM00463">
    <property type="entry name" value="SMR"/>
    <property type="match status" value="1"/>
</dbReference>
<dbReference type="Gene3D" id="3.30.1370.110">
    <property type="match status" value="1"/>
</dbReference>
<dbReference type="InterPro" id="IPR002625">
    <property type="entry name" value="Smr_dom"/>
</dbReference>
<dbReference type="Pfam" id="PF08590">
    <property type="entry name" value="DUF1771"/>
    <property type="match status" value="1"/>
</dbReference>
<dbReference type="InterPro" id="IPR013899">
    <property type="entry name" value="DUF1771"/>
</dbReference>
<dbReference type="OrthoDB" id="3231855at2759"/>
<dbReference type="SUPFAM" id="SSF160443">
    <property type="entry name" value="SMR domain-like"/>
    <property type="match status" value="1"/>
</dbReference>
<feature type="region of interest" description="Disordered" evidence="1">
    <location>
        <begin position="92"/>
        <end position="115"/>
    </location>
</feature>
<reference evidence="3 4" key="1">
    <citation type="submission" date="2020-12" db="EMBL/GenBank/DDBJ databases">
        <title>Metabolic potential, ecology and presence of endohyphal bacteria is reflected in genomic diversity of Mucoromycotina.</title>
        <authorList>
            <person name="Muszewska A."/>
            <person name="Okrasinska A."/>
            <person name="Steczkiewicz K."/>
            <person name="Drgas O."/>
            <person name="Orlowska M."/>
            <person name="Perlinska-Lenart U."/>
            <person name="Aleksandrzak-Piekarczyk T."/>
            <person name="Szatraj K."/>
            <person name="Zielenkiewicz U."/>
            <person name="Pilsyk S."/>
            <person name="Malc E."/>
            <person name="Mieczkowski P."/>
            <person name="Kruszewska J.S."/>
            <person name="Biernat P."/>
            <person name="Pawlowska J."/>
        </authorList>
    </citation>
    <scope>NUCLEOTIDE SEQUENCE [LARGE SCALE GENOMIC DNA]</scope>
    <source>
        <strain evidence="3 4">CBS 142.35</strain>
    </source>
</reference>
<accession>A0A8H7VGM3</accession>
<evidence type="ECO:0000313" key="3">
    <source>
        <dbReference type="EMBL" id="KAG2222246.1"/>
    </source>
</evidence>
<dbReference type="PROSITE" id="PS50828">
    <property type="entry name" value="SMR"/>
    <property type="match status" value="1"/>
</dbReference>
<dbReference type="Proteomes" id="UP000646827">
    <property type="component" value="Unassembled WGS sequence"/>
</dbReference>
<organism evidence="3 4">
    <name type="scientific">Circinella minor</name>
    <dbReference type="NCBI Taxonomy" id="1195481"/>
    <lineage>
        <taxon>Eukaryota</taxon>
        <taxon>Fungi</taxon>
        <taxon>Fungi incertae sedis</taxon>
        <taxon>Mucoromycota</taxon>
        <taxon>Mucoromycotina</taxon>
        <taxon>Mucoromycetes</taxon>
        <taxon>Mucorales</taxon>
        <taxon>Lichtheimiaceae</taxon>
        <taxon>Circinella</taxon>
    </lineage>
</organism>
<dbReference type="Pfam" id="PF01713">
    <property type="entry name" value="Smr"/>
    <property type="match status" value="1"/>
</dbReference>
<protein>
    <recommendedName>
        <fullName evidence="2">Smr domain-containing protein</fullName>
    </recommendedName>
</protein>
<dbReference type="EMBL" id="JAEPRB010000088">
    <property type="protein sequence ID" value="KAG2222246.1"/>
    <property type="molecule type" value="Genomic_DNA"/>
</dbReference>
<dbReference type="InterPro" id="IPR036063">
    <property type="entry name" value="Smr_dom_sf"/>
</dbReference>
<sequence length="239" mass="27057">MGNSQSFERTANKGLKLFKILKKLQNEFDNNKNSNNNNDNYHHQQQSYGGNASSSHQYHPHEEDSADYTQLRELAHQEAEKRNHCYQKSQEAYSNGDGAQAKQLSNQGHHHDDQMKKYNKQAANLIFQEKNAGRPADEIDLHGLFVKEATEKVDEALRRCQHSGQDHLTIIVGKGLHSPGQIAKLKPAIGEMIKKYNVKCTPDRPNPGCLYVEFGQGTGDLSWLDRITDRVDRGDCAIM</sequence>
<evidence type="ECO:0000256" key="1">
    <source>
        <dbReference type="SAM" id="MobiDB-lite"/>
    </source>
</evidence>
<dbReference type="PANTHER" id="PTHR47417:SF1">
    <property type="entry name" value="SMR DOMAIN-CONTAINING PROTEIN YPL199C"/>
    <property type="match status" value="1"/>
</dbReference>
<gene>
    <name evidence="3" type="ORF">INT45_010659</name>
</gene>
<evidence type="ECO:0000259" key="2">
    <source>
        <dbReference type="PROSITE" id="PS50828"/>
    </source>
</evidence>
<proteinExistence type="predicted"/>
<dbReference type="AlphaFoldDB" id="A0A8H7VGM3"/>
<dbReference type="InterPro" id="IPR053020">
    <property type="entry name" value="Smr_domain_protein"/>
</dbReference>
<name>A0A8H7VGM3_9FUNG</name>
<evidence type="ECO:0000313" key="4">
    <source>
        <dbReference type="Proteomes" id="UP000646827"/>
    </source>
</evidence>
<comment type="caution">
    <text evidence="3">The sequence shown here is derived from an EMBL/GenBank/DDBJ whole genome shotgun (WGS) entry which is preliminary data.</text>
</comment>
<feature type="domain" description="Smr" evidence="2">
    <location>
        <begin position="139"/>
        <end position="215"/>
    </location>
</feature>